<name>A0A1G2V1H7_9BACT</name>
<dbReference type="AlphaFoldDB" id="A0A1G2V1H7"/>
<protein>
    <submittedName>
        <fullName evidence="1">Uncharacterized protein</fullName>
    </submittedName>
</protein>
<reference evidence="1 2" key="1">
    <citation type="journal article" date="2016" name="Nat. Commun.">
        <title>Thousands of microbial genomes shed light on interconnected biogeochemical processes in an aquifer system.</title>
        <authorList>
            <person name="Anantharaman K."/>
            <person name="Brown C.T."/>
            <person name="Hug L.A."/>
            <person name="Sharon I."/>
            <person name="Castelle C.J."/>
            <person name="Probst A.J."/>
            <person name="Thomas B.C."/>
            <person name="Singh A."/>
            <person name="Wilkins M.J."/>
            <person name="Karaoz U."/>
            <person name="Brodie E.L."/>
            <person name="Williams K.H."/>
            <person name="Hubbard S.S."/>
            <person name="Banfield J.F."/>
        </authorList>
    </citation>
    <scope>NUCLEOTIDE SEQUENCE [LARGE SCALE GENOMIC DNA]</scope>
</reference>
<sequence length="101" mass="11411">MLPPSRWDDGNRLILMAQGLADLHTEAENQESKTNGKFRVNHYDDSANTRADSCDFFALSCNLVCQWSDLVHSFPPLELVQFDSITIIMILKISAANVNRK</sequence>
<dbReference type="Proteomes" id="UP000177697">
    <property type="component" value="Unassembled WGS sequence"/>
</dbReference>
<dbReference type="EMBL" id="MHWW01000008">
    <property type="protein sequence ID" value="OHB15472.1"/>
    <property type="molecule type" value="Genomic_DNA"/>
</dbReference>
<proteinExistence type="predicted"/>
<evidence type="ECO:0000313" key="1">
    <source>
        <dbReference type="EMBL" id="OHB15472.1"/>
    </source>
</evidence>
<evidence type="ECO:0000313" key="2">
    <source>
        <dbReference type="Proteomes" id="UP000177697"/>
    </source>
</evidence>
<organism evidence="1 2">
    <name type="scientific">Candidatus Zambryskibacteria bacterium RIFOXYC1_FULL_39_10</name>
    <dbReference type="NCBI Taxonomy" id="1802779"/>
    <lineage>
        <taxon>Bacteria</taxon>
        <taxon>Candidatus Zambryskiibacteriota</taxon>
    </lineage>
</organism>
<accession>A0A1G2V1H7</accession>
<gene>
    <name evidence="1" type="ORF">A2431_02605</name>
</gene>
<comment type="caution">
    <text evidence="1">The sequence shown here is derived from an EMBL/GenBank/DDBJ whole genome shotgun (WGS) entry which is preliminary data.</text>
</comment>